<feature type="region of interest" description="Disordered" evidence="1">
    <location>
        <begin position="52"/>
        <end position="77"/>
    </location>
</feature>
<reference evidence="2 3" key="1">
    <citation type="journal article" date="2011" name="BMC Genomics">
        <title>Genome-wide analysis of the role of GlnR in Streptomyces venezuelae provides new insights into global nitrogen regulation in actinomycetes.</title>
        <authorList>
            <person name="Pullan S.T."/>
            <person name="Bibb M.J."/>
            <person name="Merrick M."/>
        </authorList>
    </citation>
    <scope>NUCLEOTIDE SEQUENCE [LARGE SCALE GENOMIC DNA]</scope>
    <source>
        <strain evidence="2">ATCC 10712</strain>
    </source>
</reference>
<evidence type="ECO:0000313" key="3">
    <source>
        <dbReference type="Proteomes" id="UP000006854"/>
    </source>
</evidence>
<protein>
    <submittedName>
        <fullName evidence="2">Uncharacterized protein</fullName>
    </submittedName>
</protein>
<dbReference type="PATRIC" id="fig|953739.5.peg.5262"/>
<gene>
    <name evidence="2" type="ordered locus">SVEN_3070</name>
</gene>
<sequence length="77" mass="8589">MPRSHEWGEVRASVADSEVEGERTERETVFADPVGATFTLEKSIVPVRVETGSGWTRPDATLVRREDGGSYGRRLQQ</sequence>
<keyword evidence="3" id="KW-1185">Reference proteome</keyword>
<evidence type="ECO:0000313" key="2">
    <source>
        <dbReference type="EMBL" id="CCA56356.1"/>
    </source>
</evidence>
<evidence type="ECO:0000256" key="1">
    <source>
        <dbReference type="SAM" id="MobiDB-lite"/>
    </source>
</evidence>
<dbReference type="AlphaFoldDB" id="F2R7S1"/>
<dbReference type="HOGENOM" id="CLU_2636688_0_0_11"/>
<name>F2R7S1_STRVP</name>
<dbReference type="EMBL" id="FR845719">
    <property type="protein sequence ID" value="CCA56356.1"/>
    <property type="molecule type" value="Genomic_DNA"/>
</dbReference>
<dbReference type="KEGG" id="sve:SVEN_3070"/>
<proteinExistence type="predicted"/>
<feature type="region of interest" description="Disordered" evidence="1">
    <location>
        <begin position="1"/>
        <end position="26"/>
    </location>
</feature>
<accession>F2R7S1</accession>
<organism evidence="2 3">
    <name type="scientific">Streptomyces venezuelae (strain ATCC 10712 / CBS 650.69 / DSM 40230 / JCM 4526 / NBRC 13096 / PD 04745)</name>
    <dbReference type="NCBI Taxonomy" id="953739"/>
    <lineage>
        <taxon>Bacteria</taxon>
        <taxon>Bacillati</taxon>
        <taxon>Actinomycetota</taxon>
        <taxon>Actinomycetes</taxon>
        <taxon>Kitasatosporales</taxon>
        <taxon>Streptomycetaceae</taxon>
        <taxon>Streptomyces</taxon>
    </lineage>
</organism>
<dbReference type="Proteomes" id="UP000006854">
    <property type="component" value="Chromosome"/>
</dbReference>